<feature type="transmembrane region" description="Helical" evidence="9">
    <location>
        <begin position="40"/>
        <end position="68"/>
    </location>
</feature>
<keyword evidence="3 8" id="KW-0813">Transport</keyword>
<feature type="transmembrane region" description="Helical" evidence="9">
    <location>
        <begin position="6"/>
        <end position="28"/>
    </location>
</feature>
<dbReference type="InterPro" id="IPR024529">
    <property type="entry name" value="ECF_trnsprt_substrate-spec"/>
</dbReference>
<dbReference type="PANTHER" id="PTHR38438:SF1">
    <property type="entry name" value="RIBOFLAVIN TRANSPORTER RIBU"/>
    <property type="match status" value="1"/>
</dbReference>
<dbReference type="Proteomes" id="UP001197492">
    <property type="component" value="Unassembled WGS sequence"/>
</dbReference>
<evidence type="ECO:0000256" key="2">
    <source>
        <dbReference type="ARBA" id="ARBA00005540"/>
    </source>
</evidence>
<evidence type="ECO:0000256" key="8">
    <source>
        <dbReference type="PIRNR" id="PIRNR037778"/>
    </source>
</evidence>
<evidence type="ECO:0000313" key="12">
    <source>
        <dbReference type="Proteomes" id="UP001196408"/>
    </source>
</evidence>
<evidence type="ECO:0000256" key="4">
    <source>
        <dbReference type="ARBA" id="ARBA00022475"/>
    </source>
</evidence>
<sequence length="196" mass="21605">MKTKKLVMAALLGALAAILMVLDFNVPFVPMFIKFDFSDFPVLIGGFVFGPLTGVLIAFLKIVLNLLFKPTTTMFVGEASNFLLSVCYMGVACLYYRKHRTKKGAVIGMVLATVATSLFAIASNLLVMFPMYAKLFGMSTEAIIGMFSKINPLVKDMTTMVIASLVPFNLCKYGVISLITFISYKKIEVILKKYSN</sequence>
<keyword evidence="13" id="KW-1185">Reference proteome</keyword>
<evidence type="ECO:0000313" key="10">
    <source>
        <dbReference type="EMBL" id="MBV3383664.1"/>
    </source>
</evidence>
<keyword evidence="5 9" id="KW-0812">Transmembrane</keyword>
<feature type="transmembrane region" description="Helical" evidence="9">
    <location>
        <begin position="161"/>
        <end position="184"/>
    </location>
</feature>
<comment type="caution">
    <text evidence="10">The sequence shown here is derived from an EMBL/GenBank/DDBJ whole genome shotgun (WGS) entry which is preliminary data.</text>
</comment>
<evidence type="ECO:0000256" key="5">
    <source>
        <dbReference type="ARBA" id="ARBA00022692"/>
    </source>
</evidence>
<dbReference type="EMBL" id="JAHOEF010000107">
    <property type="protein sequence ID" value="MBV3383664.1"/>
    <property type="molecule type" value="Genomic_DNA"/>
</dbReference>
<dbReference type="Proteomes" id="UP001196408">
    <property type="component" value="Unassembled WGS sequence"/>
</dbReference>
<feature type="transmembrane region" description="Helical" evidence="9">
    <location>
        <begin position="108"/>
        <end position="129"/>
    </location>
</feature>
<dbReference type="PANTHER" id="PTHR38438">
    <property type="entry name" value="RIBOFLAVIN TRANSPORTER RIBU"/>
    <property type="match status" value="1"/>
</dbReference>
<dbReference type="Pfam" id="PF12822">
    <property type="entry name" value="ECF_trnsprt"/>
    <property type="match status" value="1"/>
</dbReference>
<dbReference type="RefSeq" id="WP_217748305.1">
    <property type="nucleotide sequence ID" value="NZ_JAHOEB010000110.1"/>
</dbReference>
<dbReference type="EMBL" id="JAHOEL010000110">
    <property type="protein sequence ID" value="MBV3393703.1"/>
    <property type="molecule type" value="Genomic_DNA"/>
</dbReference>
<evidence type="ECO:0000313" key="13">
    <source>
        <dbReference type="Proteomes" id="UP001197492"/>
    </source>
</evidence>
<keyword evidence="7 8" id="KW-0472">Membrane</keyword>
<dbReference type="GO" id="GO:0032217">
    <property type="term" value="F:riboflavin transmembrane transporter activity"/>
    <property type="evidence" value="ECO:0007669"/>
    <property type="project" value="InterPro"/>
</dbReference>
<evidence type="ECO:0000256" key="7">
    <source>
        <dbReference type="ARBA" id="ARBA00023136"/>
    </source>
</evidence>
<gene>
    <name evidence="10" type="ORF">KSV97_10680</name>
    <name evidence="11" type="ORF">KSW06_10710</name>
</gene>
<keyword evidence="6 9" id="KW-1133">Transmembrane helix</keyword>
<proteinExistence type="inferred from homology"/>
<organism evidence="10 12">
    <name type="scientific">Catenibacterium mitsuokai</name>
    <dbReference type="NCBI Taxonomy" id="100886"/>
    <lineage>
        <taxon>Bacteria</taxon>
        <taxon>Bacillati</taxon>
        <taxon>Bacillota</taxon>
        <taxon>Erysipelotrichia</taxon>
        <taxon>Erysipelotrichales</taxon>
        <taxon>Coprobacillaceae</taxon>
        <taxon>Catenibacterium</taxon>
    </lineage>
</organism>
<evidence type="ECO:0000256" key="6">
    <source>
        <dbReference type="ARBA" id="ARBA00022989"/>
    </source>
</evidence>
<comment type="subcellular location">
    <subcellularLocation>
        <location evidence="1">Cell membrane</location>
        <topology evidence="1">Multi-pass membrane protein</topology>
    </subcellularLocation>
</comment>
<name>A0AAW4N0V3_9FIRM</name>
<comment type="similarity">
    <text evidence="2 8">Belongs to the prokaryotic riboflavin transporter (P-RFT) (TC 2.A.87) family.</text>
</comment>
<keyword evidence="4 8" id="KW-1003">Cell membrane</keyword>
<reference evidence="10 13" key="1">
    <citation type="submission" date="2021-06" db="EMBL/GenBank/DDBJ databases">
        <title>Collection of gut derived symbiotic bacterial strains cultured from healthy donors.</title>
        <authorList>
            <person name="Lin H."/>
            <person name="Littmann E."/>
            <person name="Pamer E.G."/>
        </authorList>
    </citation>
    <scope>NUCLEOTIDE SEQUENCE</scope>
    <source>
        <strain evidence="11 13">MSK.21.70</strain>
        <strain evidence="10">MSK.21.82</strain>
    </source>
</reference>
<dbReference type="InterPro" id="IPR025720">
    <property type="entry name" value="RibU"/>
</dbReference>
<evidence type="ECO:0000256" key="1">
    <source>
        <dbReference type="ARBA" id="ARBA00004651"/>
    </source>
</evidence>
<dbReference type="PIRSF" id="PIRSF037778">
    <property type="entry name" value="UCP037778_transp_RibU"/>
    <property type="match status" value="1"/>
</dbReference>
<comment type="function">
    <text evidence="8">Probably a riboflavin-binding protein that interacts with the energy-coupling factor (ECF) ABC-transporter complex.</text>
</comment>
<protein>
    <recommendedName>
        <fullName evidence="8">Riboflavin transporter</fullName>
    </recommendedName>
</protein>
<dbReference type="AlphaFoldDB" id="A0AAW4N0V3"/>
<accession>A0AAW4N0V3</accession>
<evidence type="ECO:0000256" key="9">
    <source>
        <dbReference type="SAM" id="Phobius"/>
    </source>
</evidence>
<dbReference type="GO" id="GO:0005886">
    <property type="term" value="C:plasma membrane"/>
    <property type="evidence" value="ECO:0007669"/>
    <property type="project" value="UniProtKB-SubCell"/>
</dbReference>
<evidence type="ECO:0000313" key="11">
    <source>
        <dbReference type="EMBL" id="MBV3393703.1"/>
    </source>
</evidence>
<evidence type="ECO:0000256" key="3">
    <source>
        <dbReference type="ARBA" id="ARBA00022448"/>
    </source>
</evidence>